<evidence type="ECO:0000313" key="2">
    <source>
        <dbReference type="EMBL" id="OCH88892.1"/>
    </source>
</evidence>
<name>A0A8E2AVK2_9APHY</name>
<sequence length="156" mass="17285">MGDPDEIIVSEHDVYADAENSSDEDLDNNELPPAVINIVLPVLEAADQLTSEDPSYTTSAEHDSEAGRKNEVREESANEPRKHVVLRADDEMPQAVLDIVMPVLEAAEQLVSAEPLDTASAEGKLERRRIERKKLLRVAGRVFGRLGVGTMWVTRR</sequence>
<feature type="compositionally biased region" description="Basic and acidic residues" evidence="1">
    <location>
        <begin position="60"/>
        <end position="87"/>
    </location>
</feature>
<dbReference type="EMBL" id="KV722440">
    <property type="protein sequence ID" value="OCH88892.1"/>
    <property type="molecule type" value="Genomic_DNA"/>
</dbReference>
<reference evidence="2 3" key="1">
    <citation type="submission" date="2016-07" db="EMBL/GenBank/DDBJ databases">
        <title>Draft genome of the white-rot fungus Obba rivulosa 3A-2.</title>
        <authorList>
            <consortium name="DOE Joint Genome Institute"/>
            <person name="Miettinen O."/>
            <person name="Riley R."/>
            <person name="Acob R."/>
            <person name="Barry K."/>
            <person name="Cullen D."/>
            <person name="De Vries R."/>
            <person name="Hainaut M."/>
            <person name="Hatakka A."/>
            <person name="Henrissat B."/>
            <person name="Hilden K."/>
            <person name="Kuo R."/>
            <person name="Labutti K."/>
            <person name="Lipzen A."/>
            <person name="Makela M.R."/>
            <person name="Sandor L."/>
            <person name="Spatafora J.W."/>
            <person name="Grigoriev I.V."/>
            <person name="Hibbett D.S."/>
        </authorList>
    </citation>
    <scope>NUCLEOTIDE SEQUENCE [LARGE SCALE GENOMIC DNA]</scope>
    <source>
        <strain evidence="2 3">3A-2</strain>
    </source>
</reference>
<feature type="region of interest" description="Disordered" evidence="1">
    <location>
        <begin position="1"/>
        <end position="30"/>
    </location>
</feature>
<protein>
    <submittedName>
        <fullName evidence="2">Uncharacterized protein</fullName>
    </submittedName>
</protein>
<accession>A0A8E2AVK2</accession>
<evidence type="ECO:0000313" key="3">
    <source>
        <dbReference type="Proteomes" id="UP000250043"/>
    </source>
</evidence>
<feature type="compositionally biased region" description="Polar residues" evidence="1">
    <location>
        <begin position="49"/>
        <end position="59"/>
    </location>
</feature>
<gene>
    <name evidence="2" type="ORF">OBBRIDRAFT_888758</name>
</gene>
<organism evidence="2 3">
    <name type="scientific">Obba rivulosa</name>
    <dbReference type="NCBI Taxonomy" id="1052685"/>
    <lineage>
        <taxon>Eukaryota</taxon>
        <taxon>Fungi</taxon>
        <taxon>Dikarya</taxon>
        <taxon>Basidiomycota</taxon>
        <taxon>Agaricomycotina</taxon>
        <taxon>Agaricomycetes</taxon>
        <taxon>Polyporales</taxon>
        <taxon>Gelatoporiaceae</taxon>
        <taxon>Obba</taxon>
    </lineage>
</organism>
<evidence type="ECO:0000256" key="1">
    <source>
        <dbReference type="SAM" id="MobiDB-lite"/>
    </source>
</evidence>
<feature type="region of interest" description="Disordered" evidence="1">
    <location>
        <begin position="49"/>
        <end position="87"/>
    </location>
</feature>
<keyword evidence="3" id="KW-1185">Reference proteome</keyword>
<dbReference type="Proteomes" id="UP000250043">
    <property type="component" value="Unassembled WGS sequence"/>
</dbReference>
<proteinExistence type="predicted"/>
<dbReference type="AlphaFoldDB" id="A0A8E2AVK2"/>